<keyword evidence="2" id="KW-0805">Transcription regulation</keyword>
<evidence type="ECO:0000256" key="3">
    <source>
        <dbReference type="ARBA" id="ARBA00023082"/>
    </source>
</evidence>
<evidence type="ECO:0000313" key="8">
    <source>
        <dbReference type="Proteomes" id="UP000293874"/>
    </source>
</evidence>
<evidence type="ECO:0000259" key="6">
    <source>
        <dbReference type="Pfam" id="PF08281"/>
    </source>
</evidence>
<feature type="domain" description="RNA polymerase sigma-70 region 2" evidence="5">
    <location>
        <begin position="27"/>
        <end position="94"/>
    </location>
</feature>
<dbReference type="OrthoDB" id="9790423at2"/>
<dbReference type="InterPro" id="IPR039425">
    <property type="entry name" value="RNA_pol_sigma-70-like"/>
</dbReference>
<dbReference type="GO" id="GO:0016987">
    <property type="term" value="F:sigma factor activity"/>
    <property type="evidence" value="ECO:0007669"/>
    <property type="project" value="UniProtKB-KW"/>
</dbReference>
<dbReference type="GO" id="GO:0003677">
    <property type="term" value="F:DNA binding"/>
    <property type="evidence" value="ECO:0007669"/>
    <property type="project" value="InterPro"/>
</dbReference>
<dbReference type="Pfam" id="PF08281">
    <property type="entry name" value="Sigma70_r4_2"/>
    <property type="match status" value="1"/>
</dbReference>
<keyword evidence="8" id="KW-1185">Reference proteome</keyword>
<accession>A0A4Q7MRG0</accession>
<dbReference type="SUPFAM" id="SSF88946">
    <property type="entry name" value="Sigma2 domain of RNA polymerase sigma factors"/>
    <property type="match status" value="1"/>
</dbReference>
<reference evidence="7 8" key="1">
    <citation type="submission" date="2019-02" db="EMBL/GenBank/DDBJ databases">
        <title>Genomic Encyclopedia of Type Strains, Phase IV (KMG-IV): sequencing the most valuable type-strain genomes for metagenomic binning, comparative biology and taxonomic classification.</title>
        <authorList>
            <person name="Goeker M."/>
        </authorList>
    </citation>
    <scope>NUCLEOTIDE SEQUENCE [LARGE SCALE GENOMIC DNA]</scope>
    <source>
        <strain evidence="7 8">DSM 18116</strain>
    </source>
</reference>
<organism evidence="7 8">
    <name type="scientific">Pseudobacter ginsenosidimutans</name>
    <dbReference type="NCBI Taxonomy" id="661488"/>
    <lineage>
        <taxon>Bacteria</taxon>
        <taxon>Pseudomonadati</taxon>
        <taxon>Bacteroidota</taxon>
        <taxon>Chitinophagia</taxon>
        <taxon>Chitinophagales</taxon>
        <taxon>Chitinophagaceae</taxon>
        <taxon>Pseudobacter</taxon>
    </lineage>
</organism>
<evidence type="ECO:0000259" key="5">
    <source>
        <dbReference type="Pfam" id="PF04542"/>
    </source>
</evidence>
<keyword evidence="4" id="KW-0804">Transcription</keyword>
<name>A0A4Q7MRG0_9BACT</name>
<sequence length="182" mass="20962">MATTQTYTEQQLVSLLKHRDNKAFGYLYDNYSSALYSIIVQILSGDVELANDVLQEVFINIWRKIDSYDQTKGRLFTWMLNIARNASIDTLRSRTYQNDRKNQPMPGSVDEQLNGQTAQLNVDNIGFRKVLGQLKEDQRVLIDLAYYKGYTHEEIAAIQNMPLGTVKTRIRNALIQLRGILK</sequence>
<dbReference type="InterPro" id="IPR013249">
    <property type="entry name" value="RNA_pol_sigma70_r4_t2"/>
</dbReference>
<gene>
    <name evidence="7" type="ORF">EV199_3255</name>
</gene>
<proteinExistence type="inferred from homology"/>
<dbReference type="InterPro" id="IPR014284">
    <property type="entry name" value="RNA_pol_sigma-70_dom"/>
</dbReference>
<dbReference type="SUPFAM" id="SSF88659">
    <property type="entry name" value="Sigma3 and sigma4 domains of RNA polymerase sigma factors"/>
    <property type="match status" value="1"/>
</dbReference>
<evidence type="ECO:0000256" key="4">
    <source>
        <dbReference type="ARBA" id="ARBA00023163"/>
    </source>
</evidence>
<dbReference type="CDD" id="cd06171">
    <property type="entry name" value="Sigma70_r4"/>
    <property type="match status" value="1"/>
</dbReference>
<comment type="caution">
    <text evidence="7">The sequence shown here is derived from an EMBL/GenBank/DDBJ whole genome shotgun (WGS) entry which is preliminary data.</text>
</comment>
<dbReference type="EMBL" id="SGXA01000002">
    <property type="protein sequence ID" value="RZS71352.1"/>
    <property type="molecule type" value="Genomic_DNA"/>
</dbReference>
<dbReference type="Pfam" id="PF04542">
    <property type="entry name" value="Sigma70_r2"/>
    <property type="match status" value="1"/>
</dbReference>
<protein>
    <submittedName>
        <fullName evidence="7">RNA polymerase sigma-70 factor (ECF subfamily)</fullName>
    </submittedName>
</protein>
<dbReference type="InterPro" id="IPR013325">
    <property type="entry name" value="RNA_pol_sigma_r2"/>
</dbReference>
<feature type="domain" description="RNA polymerase sigma factor 70 region 4 type 2" evidence="6">
    <location>
        <begin position="128"/>
        <end position="177"/>
    </location>
</feature>
<dbReference type="InterPro" id="IPR036388">
    <property type="entry name" value="WH-like_DNA-bd_sf"/>
</dbReference>
<evidence type="ECO:0000256" key="2">
    <source>
        <dbReference type="ARBA" id="ARBA00023015"/>
    </source>
</evidence>
<dbReference type="PANTHER" id="PTHR43133:SF62">
    <property type="entry name" value="RNA POLYMERASE SIGMA FACTOR SIGZ"/>
    <property type="match status" value="1"/>
</dbReference>
<dbReference type="Gene3D" id="1.10.1740.10">
    <property type="match status" value="1"/>
</dbReference>
<dbReference type="GO" id="GO:0006352">
    <property type="term" value="P:DNA-templated transcription initiation"/>
    <property type="evidence" value="ECO:0007669"/>
    <property type="project" value="InterPro"/>
</dbReference>
<evidence type="ECO:0000313" key="7">
    <source>
        <dbReference type="EMBL" id="RZS71352.1"/>
    </source>
</evidence>
<dbReference type="InterPro" id="IPR013324">
    <property type="entry name" value="RNA_pol_sigma_r3/r4-like"/>
</dbReference>
<comment type="similarity">
    <text evidence="1">Belongs to the sigma-70 factor family. ECF subfamily.</text>
</comment>
<dbReference type="InterPro" id="IPR007627">
    <property type="entry name" value="RNA_pol_sigma70_r2"/>
</dbReference>
<dbReference type="Gene3D" id="1.10.10.10">
    <property type="entry name" value="Winged helix-like DNA-binding domain superfamily/Winged helix DNA-binding domain"/>
    <property type="match status" value="1"/>
</dbReference>
<dbReference type="Proteomes" id="UP000293874">
    <property type="component" value="Unassembled WGS sequence"/>
</dbReference>
<evidence type="ECO:0000256" key="1">
    <source>
        <dbReference type="ARBA" id="ARBA00010641"/>
    </source>
</evidence>
<dbReference type="AlphaFoldDB" id="A0A4Q7MRG0"/>
<dbReference type="NCBIfam" id="TIGR02937">
    <property type="entry name" value="sigma70-ECF"/>
    <property type="match status" value="1"/>
</dbReference>
<dbReference type="PANTHER" id="PTHR43133">
    <property type="entry name" value="RNA POLYMERASE ECF-TYPE SIGMA FACTO"/>
    <property type="match status" value="1"/>
</dbReference>
<keyword evidence="3" id="KW-0731">Sigma factor</keyword>